<comment type="caution">
    <text evidence="3">The sequence shown here is derived from an EMBL/GenBank/DDBJ whole genome shotgun (WGS) entry which is preliminary data.</text>
</comment>
<dbReference type="NCBIfam" id="NF038128">
    <property type="entry name" value="choice_anch_J"/>
    <property type="match status" value="1"/>
</dbReference>
<evidence type="ECO:0000256" key="1">
    <source>
        <dbReference type="SAM" id="SignalP"/>
    </source>
</evidence>
<evidence type="ECO:0000259" key="2">
    <source>
        <dbReference type="Pfam" id="PF16409"/>
    </source>
</evidence>
<dbReference type="Gene3D" id="2.60.120.200">
    <property type="match status" value="1"/>
</dbReference>
<dbReference type="RefSeq" id="WP_094486741.1">
    <property type="nucleotide sequence ID" value="NZ_NOXX01000206.1"/>
</dbReference>
<feature type="domain" description="DUF5017" evidence="2">
    <location>
        <begin position="105"/>
        <end position="199"/>
    </location>
</feature>
<dbReference type="InterPro" id="IPR032185">
    <property type="entry name" value="DUF5017"/>
</dbReference>
<feature type="signal peptide" evidence="1">
    <location>
        <begin position="1"/>
        <end position="19"/>
    </location>
</feature>
<organism evidence="3 4">
    <name type="scientific">Flavobacterium aurantiibacter</name>
    <dbReference type="NCBI Taxonomy" id="2023067"/>
    <lineage>
        <taxon>Bacteria</taxon>
        <taxon>Pseudomonadati</taxon>
        <taxon>Bacteroidota</taxon>
        <taxon>Flavobacteriia</taxon>
        <taxon>Flavobacteriales</taxon>
        <taxon>Flavobacteriaceae</taxon>
        <taxon>Flavobacterium</taxon>
    </lineage>
</organism>
<dbReference type="AlphaFoldDB" id="A0A255ZPD8"/>
<dbReference type="PROSITE" id="PS51257">
    <property type="entry name" value="PROKAR_LIPOPROTEIN"/>
    <property type="match status" value="1"/>
</dbReference>
<reference evidence="3 4" key="1">
    <citation type="submission" date="2017-07" db="EMBL/GenBank/DDBJ databases">
        <title>Flavobacterium cyanobacteriorum sp. nov., isolated from cyanobacterial aggregates in a eutrophic lake.</title>
        <authorList>
            <person name="Cai H."/>
        </authorList>
    </citation>
    <scope>NUCLEOTIDE SEQUENCE [LARGE SCALE GENOMIC DNA]</scope>
    <source>
        <strain evidence="3 4">TH167</strain>
    </source>
</reference>
<dbReference type="Proteomes" id="UP000216035">
    <property type="component" value="Unassembled WGS sequence"/>
</dbReference>
<sequence length="203" mass="22261">MKTAFKFLAFAGLSILAGACTQEDDTSIPDITPVVAFEDFLHSADNTLLTIDGWQNVATAGTVLWKQQIYQGNGYAEFSPFQSTDASTIGWLISPEIDLDKQEGEILRFQSSQSYVSSAQNKLEVFYSTNYDGTNIAAATWTPIVANLPTPDATYFEFQDSGEISLNDVAGKVRIAFKYTGSGSNSALDGSYQIDSFRVYYNK</sequence>
<dbReference type="Pfam" id="PF16409">
    <property type="entry name" value="DUF5017"/>
    <property type="match status" value="1"/>
</dbReference>
<gene>
    <name evidence="3" type="ORF">CHX27_10530</name>
</gene>
<name>A0A255ZPD8_9FLAO</name>
<feature type="chain" id="PRO_5013282112" description="DUF5017 domain-containing protein" evidence="1">
    <location>
        <begin position="20"/>
        <end position="203"/>
    </location>
</feature>
<evidence type="ECO:0000313" key="3">
    <source>
        <dbReference type="EMBL" id="OYQ43326.1"/>
    </source>
</evidence>
<dbReference type="OrthoDB" id="1492759at2"/>
<keyword evidence="4" id="KW-1185">Reference proteome</keyword>
<dbReference type="EMBL" id="NOXX01000206">
    <property type="protein sequence ID" value="OYQ43326.1"/>
    <property type="molecule type" value="Genomic_DNA"/>
</dbReference>
<keyword evidence="1" id="KW-0732">Signal</keyword>
<protein>
    <recommendedName>
        <fullName evidence="2">DUF5017 domain-containing protein</fullName>
    </recommendedName>
</protein>
<evidence type="ECO:0000313" key="4">
    <source>
        <dbReference type="Proteomes" id="UP000216035"/>
    </source>
</evidence>
<proteinExistence type="predicted"/>
<accession>A0A255ZPD8</accession>